<evidence type="ECO:0000313" key="15">
    <source>
        <dbReference type="Proteomes" id="UP001208570"/>
    </source>
</evidence>
<evidence type="ECO:0000256" key="10">
    <source>
        <dbReference type="ARBA" id="ARBA00022989"/>
    </source>
</evidence>
<evidence type="ECO:0000256" key="9">
    <source>
        <dbReference type="ARBA" id="ARBA00022824"/>
    </source>
</evidence>
<keyword evidence="15" id="KW-1185">Reference proteome</keyword>
<dbReference type="GO" id="GO:0005886">
    <property type="term" value="C:plasma membrane"/>
    <property type="evidence" value="ECO:0007669"/>
    <property type="project" value="UniProtKB-SubCell"/>
</dbReference>
<protein>
    <recommendedName>
        <fullName evidence="5">Transmembrane protein 98</fullName>
    </recommendedName>
</protein>
<dbReference type="EMBL" id="JAODUP010000481">
    <property type="protein sequence ID" value="KAK2148816.1"/>
    <property type="molecule type" value="Genomic_DNA"/>
</dbReference>
<dbReference type="PANTHER" id="PTHR32510">
    <property type="entry name" value="TRANSMEMBRANE PROTEIN 98"/>
    <property type="match status" value="1"/>
</dbReference>
<keyword evidence="8 13" id="KW-0812">Transmembrane</keyword>
<evidence type="ECO:0000256" key="5">
    <source>
        <dbReference type="ARBA" id="ARBA00014380"/>
    </source>
</evidence>
<evidence type="ECO:0000256" key="12">
    <source>
        <dbReference type="SAM" id="MobiDB-lite"/>
    </source>
</evidence>
<evidence type="ECO:0000256" key="4">
    <source>
        <dbReference type="ARBA" id="ARBA00011024"/>
    </source>
</evidence>
<reference evidence="14" key="1">
    <citation type="journal article" date="2023" name="Mol. Biol. Evol.">
        <title>Third-Generation Sequencing Reveals the Adaptive Role of the Epigenome in Three Deep-Sea Polychaetes.</title>
        <authorList>
            <person name="Perez M."/>
            <person name="Aroh O."/>
            <person name="Sun Y."/>
            <person name="Lan Y."/>
            <person name="Juniper S.K."/>
            <person name="Young C.R."/>
            <person name="Angers B."/>
            <person name="Qian P.Y."/>
        </authorList>
    </citation>
    <scope>NUCLEOTIDE SEQUENCE</scope>
    <source>
        <strain evidence="14">P08H-3</strain>
    </source>
</reference>
<comment type="caution">
    <text evidence="14">The sequence shown here is derived from an EMBL/GenBank/DDBJ whole genome shotgun (WGS) entry which is preliminary data.</text>
</comment>
<keyword evidence="7" id="KW-0964">Secreted</keyword>
<accession>A0AAD9J981</accession>
<dbReference type="Gene3D" id="1.20.1410.10">
    <property type="entry name" value="I/LWEQ domain"/>
    <property type="match status" value="1"/>
</dbReference>
<keyword evidence="9" id="KW-0256">Endoplasmic reticulum</keyword>
<evidence type="ECO:0000256" key="8">
    <source>
        <dbReference type="ARBA" id="ARBA00022692"/>
    </source>
</evidence>
<proteinExistence type="inferred from homology"/>
<comment type="subcellular location">
    <subcellularLocation>
        <location evidence="1">Cell membrane</location>
        <topology evidence="1">Single-pass type II membrane protein</topology>
    </subcellularLocation>
    <subcellularLocation>
        <location evidence="3">Endoplasmic reticulum membrane</location>
        <topology evidence="3">Single-pass type II membrane protein</topology>
    </subcellularLocation>
    <subcellularLocation>
        <location evidence="2">Secreted</location>
        <location evidence="2">Extracellular exosome</location>
    </subcellularLocation>
</comment>
<keyword evidence="11 13" id="KW-0472">Membrane</keyword>
<evidence type="ECO:0000256" key="2">
    <source>
        <dbReference type="ARBA" id="ARBA00004550"/>
    </source>
</evidence>
<evidence type="ECO:0000313" key="14">
    <source>
        <dbReference type="EMBL" id="KAK2148816.1"/>
    </source>
</evidence>
<evidence type="ECO:0000256" key="7">
    <source>
        <dbReference type="ARBA" id="ARBA00022525"/>
    </source>
</evidence>
<sequence length="258" mass="28271">MHYPVAMDTVTIVAIGVLATVFVGSLVTLIIVCQKKYCKRMDLISQQHQENEPDVNLVENMEGPVENPAGVELDDVRFTQNMEEFLNNEDWVNDATGLSPHTLAILKTCHLLTEKLVCMTMGNAQQLRTPEALNDLVATAKRIGPRVDDVVKAMYPPLDPRLLEARCSALVLQVYHLVLVVKNMCHLSGVLDWVDQSLADVEDHLKVLRDASIAYESSFHSASSEPGSVGSHSNLSTTAASNEPAPVPAIQENESSEV</sequence>
<gene>
    <name evidence="14" type="ORF">LSH36_481g03053</name>
</gene>
<evidence type="ECO:0000256" key="13">
    <source>
        <dbReference type="SAM" id="Phobius"/>
    </source>
</evidence>
<evidence type="ECO:0000256" key="3">
    <source>
        <dbReference type="ARBA" id="ARBA00004648"/>
    </source>
</evidence>
<dbReference type="AlphaFoldDB" id="A0AAD9J981"/>
<dbReference type="Proteomes" id="UP001208570">
    <property type="component" value="Unassembled WGS sequence"/>
</dbReference>
<feature type="transmembrane region" description="Helical" evidence="13">
    <location>
        <begin position="12"/>
        <end position="33"/>
    </location>
</feature>
<feature type="region of interest" description="Disordered" evidence="12">
    <location>
        <begin position="221"/>
        <end position="258"/>
    </location>
</feature>
<keyword evidence="10 13" id="KW-1133">Transmembrane helix</keyword>
<evidence type="ECO:0000256" key="11">
    <source>
        <dbReference type="ARBA" id="ARBA00023136"/>
    </source>
</evidence>
<dbReference type="GO" id="GO:0005615">
    <property type="term" value="C:extracellular space"/>
    <property type="evidence" value="ECO:0007669"/>
    <property type="project" value="UniProtKB-ARBA"/>
</dbReference>
<dbReference type="FunFam" id="1.20.1410.10:FF:000003">
    <property type="entry name" value="Transmembrane protein 98"/>
    <property type="match status" value="1"/>
</dbReference>
<keyword evidence="6" id="KW-1003">Cell membrane</keyword>
<dbReference type="PANTHER" id="PTHR32510:SF3">
    <property type="entry name" value="TRANSMEMBRANE PROTEIN 98"/>
    <property type="match status" value="1"/>
</dbReference>
<name>A0AAD9J981_9ANNE</name>
<organism evidence="14 15">
    <name type="scientific">Paralvinella palmiformis</name>
    <dbReference type="NCBI Taxonomy" id="53620"/>
    <lineage>
        <taxon>Eukaryota</taxon>
        <taxon>Metazoa</taxon>
        <taxon>Spiralia</taxon>
        <taxon>Lophotrochozoa</taxon>
        <taxon>Annelida</taxon>
        <taxon>Polychaeta</taxon>
        <taxon>Sedentaria</taxon>
        <taxon>Canalipalpata</taxon>
        <taxon>Terebellida</taxon>
        <taxon>Terebelliformia</taxon>
        <taxon>Alvinellidae</taxon>
        <taxon>Paralvinella</taxon>
    </lineage>
</organism>
<evidence type="ECO:0000256" key="1">
    <source>
        <dbReference type="ARBA" id="ARBA00004401"/>
    </source>
</evidence>
<feature type="compositionally biased region" description="Polar residues" evidence="12">
    <location>
        <begin position="221"/>
        <end position="241"/>
    </location>
</feature>
<comment type="similarity">
    <text evidence="4">Belongs to the TMEM98 family.</text>
</comment>
<dbReference type="InterPro" id="IPR029668">
    <property type="entry name" value="TMEM98"/>
</dbReference>
<dbReference type="GO" id="GO:0005789">
    <property type="term" value="C:endoplasmic reticulum membrane"/>
    <property type="evidence" value="ECO:0007669"/>
    <property type="project" value="UniProtKB-SubCell"/>
</dbReference>
<evidence type="ECO:0000256" key="6">
    <source>
        <dbReference type="ARBA" id="ARBA00022475"/>
    </source>
</evidence>